<name>A0A4Y2JCB4_ARAVE</name>
<proteinExistence type="predicted"/>
<protein>
    <submittedName>
        <fullName evidence="2">Uncharacterized protein</fullName>
    </submittedName>
</protein>
<comment type="caution">
    <text evidence="2">The sequence shown here is derived from an EMBL/GenBank/DDBJ whole genome shotgun (WGS) entry which is preliminary data.</text>
</comment>
<dbReference type="Proteomes" id="UP000499080">
    <property type="component" value="Unassembled WGS sequence"/>
</dbReference>
<evidence type="ECO:0000256" key="1">
    <source>
        <dbReference type="SAM" id="MobiDB-lite"/>
    </source>
</evidence>
<keyword evidence="3" id="KW-1185">Reference proteome</keyword>
<evidence type="ECO:0000313" key="2">
    <source>
        <dbReference type="EMBL" id="GBM87941.1"/>
    </source>
</evidence>
<dbReference type="AlphaFoldDB" id="A0A4Y2JCB4"/>
<feature type="region of interest" description="Disordered" evidence="1">
    <location>
        <begin position="1"/>
        <end position="37"/>
    </location>
</feature>
<reference evidence="2 3" key="1">
    <citation type="journal article" date="2019" name="Sci. Rep.">
        <title>Orb-weaving spider Araneus ventricosus genome elucidates the spidroin gene catalogue.</title>
        <authorList>
            <person name="Kono N."/>
            <person name="Nakamura H."/>
            <person name="Ohtoshi R."/>
            <person name="Moran D.A.P."/>
            <person name="Shinohara A."/>
            <person name="Yoshida Y."/>
            <person name="Fujiwara M."/>
            <person name="Mori M."/>
            <person name="Tomita M."/>
            <person name="Arakawa K."/>
        </authorList>
    </citation>
    <scope>NUCLEOTIDE SEQUENCE [LARGE SCALE GENOMIC DNA]</scope>
</reference>
<evidence type="ECO:0000313" key="3">
    <source>
        <dbReference type="Proteomes" id="UP000499080"/>
    </source>
</evidence>
<gene>
    <name evidence="2" type="ORF">AVEN_81783_1</name>
</gene>
<accession>A0A4Y2JCB4</accession>
<organism evidence="2 3">
    <name type="scientific">Araneus ventricosus</name>
    <name type="common">Orbweaver spider</name>
    <name type="synonym">Epeira ventricosa</name>
    <dbReference type="NCBI Taxonomy" id="182803"/>
    <lineage>
        <taxon>Eukaryota</taxon>
        <taxon>Metazoa</taxon>
        <taxon>Ecdysozoa</taxon>
        <taxon>Arthropoda</taxon>
        <taxon>Chelicerata</taxon>
        <taxon>Arachnida</taxon>
        <taxon>Araneae</taxon>
        <taxon>Araneomorphae</taxon>
        <taxon>Entelegynae</taxon>
        <taxon>Araneoidea</taxon>
        <taxon>Araneidae</taxon>
        <taxon>Araneus</taxon>
    </lineage>
</organism>
<dbReference type="EMBL" id="BGPR01003421">
    <property type="protein sequence ID" value="GBM87941.1"/>
    <property type="molecule type" value="Genomic_DNA"/>
</dbReference>
<sequence length="87" mass="9720">MKRRSNGTRTIGTMDTVISPLFRTTAEPATQAEVTEGTTQEERKWVIKLPTLRKPTRVQLCAVSFADHPCVGRQRPPVKSDNIQSTP</sequence>